<reference evidence="1 4" key="2">
    <citation type="submission" date="2021-01" db="EMBL/GenBank/DDBJ databases">
        <title>Whole genome shotgun sequence of Actinoplanes lobatus NBRC 12513.</title>
        <authorList>
            <person name="Komaki H."/>
            <person name="Tamura T."/>
        </authorList>
    </citation>
    <scope>NUCLEOTIDE SEQUENCE [LARGE SCALE GENOMIC DNA]</scope>
    <source>
        <strain evidence="1 4">NBRC 12513</strain>
    </source>
</reference>
<evidence type="ECO:0000313" key="2">
    <source>
        <dbReference type="EMBL" id="MBB4752194.1"/>
    </source>
</evidence>
<evidence type="ECO:0000313" key="4">
    <source>
        <dbReference type="Proteomes" id="UP000631312"/>
    </source>
</evidence>
<keyword evidence="4" id="KW-1185">Reference proteome</keyword>
<dbReference type="RefSeq" id="WP_188124106.1">
    <property type="nucleotide sequence ID" value="NZ_BOMP01000163.1"/>
</dbReference>
<dbReference type="Proteomes" id="UP000590511">
    <property type="component" value="Unassembled WGS sequence"/>
</dbReference>
<proteinExistence type="predicted"/>
<sequence>MSDLKLSLPQRALLLILMAENAELSNNEIAEKYAPGLRLTGKPKEKLVDAKLIECRRGPKGLLFFSLADGGWRWGREELAREAPQGSGSAGQALYAVLHRLEEYLDRTGRSLAQVFGDQPEEKGNPAPVEARPAADEIEKRIRRAYRELANPVGSWVGLADLREGLTGLAKADVDGVLRLMARMSGVLVEEETNQKSLQTRDRDAAVVIGSRAHHVLAIEE</sequence>
<reference evidence="2 3" key="1">
    <citation type="submission" date="2020-08" db="EMBL/GenBank/DDBJ databases">
        <title>Sequencing the genomes of 1000 actinobacteria strains.</title>
        <authorList>
            <person name="Klenk H.-P."/>
        </authorList>
    </citation>
    <scope>NUCLEOTIDE SEQUENCE [LARGE SCALE GENOMIC DNA]</scope>
    <source>
        <strain evidence="2 3">DSM 43150</strain>
    </source>
</reference>
<comment type="caution">
    <text evidence="2">The sequence shown here is derived from an EMBL/GenBank/DDBJ whole genome shotgun (WGS) entry which is preliminary data.</text>
</comment>
<evidence type="ECO:0000313" key="1">
    <source>
        <dbReference type="EMBL" id="GIE45455.1"/>
    </source>
</evidence>
<dbReference type="AlphaFoldDB" id="A0A7W7MJ44"/>
<accession>A0A7W7MJ44</accession>
<name>A0A7W7MJ44_9ACTN</name>
<dbReference type="EMBL" id="JACHNC010000001">
    <property type="protein sequence ID" value="MBB4752194.1"/>
    <property type="molecule type" value="Genomic_DNA"/>
</dbReference>
<gene>
    <name evidence="1" type="ORF">Alo02nite_83530</name>
    <name evidence="2" type="ORF">BJ964_006355</name>
</gene>
<evidence type="ECO:0000313" key="3">
    <source>
        <dbReference type="Proteomes" id="UP000590511"/>
    </source>
</evidence>
<protein>
    <submittedName>
        <fullName evidence="2">Uncharacterized protein</fullName>
    </submittedName>
</protein>
<dbReference type="Proteomes" id="UP000631312">
    <property type="component" value="Unassembled WGS sequence"/>
</dbReference>
<dbReference type="EMBL" id="BOMP01000163">
    <property type="protein sequence ID" value="GIE45455.1"/>
    <property type="molecule type" value="Genomic_DNA"/>
</dbReference>
<organism evidence="2 3">
    <name type="scientific">Actinoplanes lobatus</name>
    <dbReference type="NCBI Taxonomy" id="113568"/>
    <lineage>
        <taxon>Bacteria</taxon>
        <taxon>Bacillati</taxon>
        <taxon>Actinomycetota</taxon>
        <taxon>Actinomycetes</taxon>
        <taxon>Micromonosporales</taxon>
        <taxon>Micromonosporaceae</taxon>
        <taxon>Actinoplanes</taxon>
    </lineage>
</organism>